<evidence type="ECO:0000313" key="1">
    <source>
        <dbReference type="EMBL" id="PHM63842.1"/>
    </source>
</evidence>
<gene>
    <name evidence="1" type="ORF">Xish_03118</name>
</gene>
<protein>
    <submittedName>
        <fullName evidence="1">Uncharacterized protein</fullName>
    </submittedName>
</protein>
<dbReference type="Proteomes" id="UP000222168">
    <property type="component" value="Unassembled WGS sequence"/>
</dbReference>
<dbReference type="AlphaFoldDB" id="A0A2D0KKC5"/>
<accession>A0A2D0KKC5</accession>
<comment type="caution">
    <text evidence="1">The sequence shown here is derived from an EMBL/GenBank/DDBJ whole genome shotgun (WGS) entry which is preliminary data.</text>
</comment>
<name>A0A2D0KKC5_9GAMM</name>
<organism evidence="1 2">
    <name type="scientific">Xenorhabdus ishibashii</name>
    <dbReference type="NCBI Taxonomy" id="1034471"/>
    <lineage>
        <taxon>Bacteria</taxon>
        <taxon>Pseudomonadati</taxon>
        <taxon>Pseudomonadota</taxon>
        <taxon>Gammaproteobacteria</taxon>
        <taxon>Enterobacterales</taxon>
        <taxon>Morganellaceae</taxon>
        <taxon>Xenorhabdus</taxon>
    </lineage>
</organism>
<reference evidence="1 2" key="1">
    <citation type="journal article" date="2017" name="Nat. Microbiol.">
        <title>Natural product diversity associated with the nematode symbionts Photorhabdus and Xenorhabdus.</title>
        <authorList>
            <person name="Tobias N.J."/>
            <person name="Wolff H."/>
            <person name="Djahanschiri B."/>
            <person name="Grundmann F."/>
            <person name="Kronenwerth M."/>
            <person name="Shi Y.M."/>
            <person name="Simonyi S."/>
            <person name="Grun P."/>
            <person name="Shapiro-Ilan D."/>
            <person name="Pidot S.J."/>
            <person name="Stinear T.P."/>
            <person name="Ebersberger I."/>
            <person name="Bode H.B."/>
        </authorList>
    </citation>
    <scope>NUCLEOTIDE SEQUENCE [LARGE SCALE GENOMIC DNA]</scope>
    <source>
        <strain evidence="1 2">DSM 22670</strain>
    </source>
</reference>
<evidence type="ECO:0000313" key="2">
    <source>
        <dbReference type="Proteomes" id="UP000222168"/>
    </source>
</evidence>
<keyword evidence="2" id="KW-1185">Reference proteome</keyword>
<dbReference type="RefSeq" id="WP_099118584.1">
    <property type="nucleotide sequence ID" value="NZ_NJAK01000001.1"/>
</dbReference>
<proteinExistence type="predicted"/>
<dbReference type="EMBL" id="NJAK01000001">
    <property type="protein sequence ID" value="PHM63842.1"/>
    <property type="molecule type" value="Genomic_DNA"/>
</dbReference>
<sequence>MGGQNTGKTITFKKDSECALTVTLMADPKVIEDIQDISITNDPTVVEVIRYVNWTPTKDKTGGSAIFLLSANSNVLPEKLIN</sequence>